<proteinExistence type="predicted"/>
<reference evidence="2" key="1">
    <citation type="submission" date="2021-01" db="EMBL/GenBank/DDBJ databases">
        <title>Adiantum capillus-veneris genome.</title>
        <authorList>
            <person name="Fang Y."/>
            <person name="Liao Q."/>
        </authorList>
    </citation>
    <scope>NUCLEOTIDE SEQUENCE</scope>
    <source>
        <strain evidence="2">H3</strain>
        <tissue evidence="2">Leaf</tissue>
    </source>
</reference>
<accession>A0A9D4UFD4</accession>
<dbReference type="AlphaFoldDB" id="A0A9D4UFD4"/>
<dbReference type="PANTHER" id="PTHR31676:SF71">
    <property type="entry name" value="EXPRESSED PROTEIN"/>
    <property type="match status" value="1"/>
</dbReference>
<evidence type="ECO:0000313" key="2">
    <source>
        <dbReference type="EMBL" id="KAI5066692.1"/>
    </source>
</evidence>
<evidence type="ECO:0000313" key="3">
    <source>
        <dbReference type="Proteomes" id="UP000886520"/>
    </source>
</evidence>
<dbReference type="SUPFAM" id="SSF141562">
    <property type="entry name" value="At5g01610-like"/>
    <property type="match status" value="1"/>
</dbReference>
<dbReference type="OrthoDB" id="755906at2759"/>
<dbReference type="EMBL" id="JABFUD020000018">
    <property type="protein sequence ID" value="KAI5066692.1"/>
    <property type="molecule type" value="Genomic_DNA"/>
</dbReference>
<dbReference type="Proteomes" id="UP000886520">
    <property type="component" value="Chromosome 18"/>
</dbReference>
<feature type="non-terminal residue" evidence="2">
    <location>
        <position position="1"/>
    </location>
</feature>
<sequence>LQAMAYGRASLLVLACCLWLAIPSILEARSLHAEGHDEGEHLFFESSLGFLSQANVLHSEDTPSLDFLEQESSSIENVPFFEEFNSVLQDQNLLSSIPALLNQSGLPIGLLPSSVASYAITTYGDFIVSLEEPCYVDFDYEVYYAQTITGKLSYGTITNLAGIQAKEAFFWLPITAIRTDIPSSGFIYFNIGPISKKLPITQFETIPACKAKAIALL</sequence>
<gene>
    <name evidence="2" type="ORF">GOP47_0019316</name>
</gene>
<dbReference type="InterPro" id="IPR036758">
    <property type="entry name" value="At5g01610-like"/>
</dbReference>
<organism evidence="2 3">
    <name type="scientific">Adiantum capillus-veneris</name>
    <name type="common">Maidenhair fern</name>
    <dbReference type="NCBI Taxonomy" id="13818"/>
    <lineage>
        <taxon>Eukaryota</taxon>
        <taxon>Viridiplantae</taxon>
        <taxon>Streptophyta</taxon>
        <taxon>Embryophyta</taxon>
        <taxon>Tracheophyta</taxon>
        <taxon>Polypodiopsida</taxon>
        <taxon>Polypodiidae</taxon>
        <taxon>Polypodiales</taxon>
        <taxon>Pteridineae</taxon>
        <taxon>Pteridaceae</taxon>
        <taxon>Vittarioideae</taxon>
        <taxon>Adiantum</taxon>
    </lineage>
</organism>
<dbReference type="Pfam" id="PF04398">
    <property type="entry name" value="DUF538"/>
    <property type="match status" value="1"/>
</dbReference>
<dbReference type="InterPro" id="IPR007493">
    <property type="entry name" value="DUF538"/>
</dbReference>
<feature type="signal peptide" evidence="1">
    <location>
        <begin position="1"/>
        <end position="28"/>
    </location>
</feature>
<protein>
    <submittedName>
        <fullName evidence="2">Uncharacterized protein</fullName>
    </submittedName>
</protein>
<keyword evidence="1" id="KW-0732">Signal</keyword>
<comment type="caution">
    <text evidence="2">The sequence shown here is derived from an EMBL/GenBank/DDBJ whole genome shotgun (WGS) entry which is preliminary data.</text>
</comment>
<dbReference type="PANTHER" id="PTHR31676">
    <property type="entry name" value="T31J12.3 PROTEIN-RELATED"/>
    <property type="match status" value="1"/>
</dbReference>
<keyword evidence="3" id="KW-1185">Reference proteome</keyword>
<evidence type="ECO:0000256" key="1">
    <source>
        <dbReference type="SAM" id="SignalP"/>
    </source>
</evidence>
<name>A0A9D4UFD4_ADICA</name>
<feature type="chain" id="PRO_5039323840" evidence="1">
    <location>
        <begin position="29"/>
        <end position="217"/>
    </location>
</feature>
<dbReference type="Gene3D" id="2.30.240.10">
    <property type="entry name" value="At5g01610-like"/>
    <property type="match status" value="1"/>
</dbReference>